<name>A0ABN0ZWL6_9BACI</name>
<organism evidence="2 3">
    <name type="scientific">Alkalibacillus silvisoli</name>
    <dbReference type="NCBI Taxonomy" id="392823"/>
    <lineage>
        <taxon>Bacteria</taxon>
        <taxon>Bacillati</taxon>
        <taxon>Bacillota</taxon>
        <taxon>Bacilli</taxon>
        <taxon>Bacillales</taxon>
        <taxon>Bacillaceae</taxon>
        <taxon>Alkalibacillus</taxon>
    </lineage>
</organism>
<feature type="domain" description="CheW-like" evidence="1">
    <location>
        <begin position="7"/>
        <end position="147"/>
    </location>
</feature>
<comment type="caution">
    <text evidence="2">The sequence shown here is derived from an EMBL/GenBank/DDBJ whole genome shotgun (WGS) entry which is preliminary data.</text>
</comment>
<keyword evidence="3" id="KW-1185">Reference proteome</keyword>
<gene>
    <name evidence="2" type="ORF">GCM10008935_16070</name>
</gene>
<dbReference type="Gene3D" id="2.30.30.40">
    <property type="entry name" value="SH3 Domains"/>
    <property type="match status" value="1"/>
</dbReference>
<dbReference type="EMBL" id="BAAACZ010000011">
    <property type="protein sequence ID" value="GAA0461409.1"/>
    <property type="molecule type" value="Genomic_DNA"/>
</dbReference>
<evidence type="ECO:0000259" key="1">
    <source>
        <dbReference type="PROSITE" id="PS50851"/>
    </source>
</evidence>
<dbReference type="SUPFAM" id="SSF50341">
    <property type="entry name" value="CheW-like"/>
    <property type="match status" value="1"/>
</dbReference>
<reference evidence="2 3" key="1">
    <citation type="journal article" date="2019" name="Int. J. Syst. Evol. Microbiol.">
        <title>The Global Catalogue of Microorganisms (GCM) 10K type strain sequencing project: providing services to taxonomists for standard genome sequencing and annotation.</title>
        <authorList>
            <consortium name="The Broad Institute Genomics Platform"/>
            <consortium name="The Broad Institute Genome Sequencing Center for Infectious Disease"/>
            <person name="Wu L."/>
            <person name="Ma J."/>
        </authorList>
    </citation>
    <scope>NUCLEOTIDE SEQUENCE [LARGE SCALE GENOMIC DNA]</scope>
    <source>
        <strain evidence="2 3">JCM 14193</strain>
    </source>
</reference>
<dbReference type="Gene3D" id="2.40.50.180">
    <property type="entry name" value="CheA-289, Domain 4"/>
    <property type="match status" value="1"/>
</dbReference>
<evidence type="ECO:0000313" key="2">
    <source>
        <dbReference type="EMBL" id="GAA0461409.1"/>
    </source>
</evidence>
<dbReference type="Proteomes" id="UP001500740">
    <property type="component" value="Unassembled WGS sequence"/>
</dbReference>
<dbReference type="PANTHER" id="PTHR22617">
    <property type="entry name" value="CHEMOTAXIS SENSOR HISTIDINE KINASE-RELATED"/>
    <property type="match status" value="1"/>
</dbReference>
<dbReference type="SMART" id="SM00260">
    <property type="entry name" value="CheW"/>
    <property type="match status" value="1"/>
</dbReference>
<protein>
    <submittedName>
        <fullName evidence="2">Chemotaxis protein CheW</fullName>
    </submittedName>
</protein>
<dbReference type="InterPro" id="IPR039315">
    <property type="entry name" value="CheW"/>
</dbReference>
<dbReference type="PANTHER" id="PTHR22617:SF23">
    <property type="entry name" value="CHEMOTAXIS PROTEIN CHEW"/>
    <property type="match status" value="1"/>
</dbReference>
<dbReference type="RefSeq" id="WP_343782964.1">
    <property type="nucleotide sequence ID" value="NZ_BAAACZ010000011.1"/>
</dbReference>
<proteinExistence type="predicted"/>
<sequence length="154" mass="17394">MSDVLQDEKVIVFQLKDEEYGVPVNAVGSIERMQEITRVPRAPHFVKGVMNLRGIVTPVIDLRERFDIEDTRYTESTRIIIISIDSQQIGMIVDGANDVVDVPHDHIEPSPEVVGSVNADYIKGVAKIEQRLLILLNLELVLSEEEFKQVNDLD</sequence>
<accession>A0ABN0ZWL6</accession>
<dbReference type="Pfam" id="PF01584">
    <property type="entry name" value="CheW"/>
    <property type="match status" value="1"/>
</dbReference>
<dbReference type="InterPro" id="IPR002545">
    <property type="entry name" value="CheW-lke_dom"/>
</dbReference>
<dbReference type="PROSITE" id="PS50851">
    <property type="entry name" value="CHEW"/>
    <property type="match status" value="1"/>
</dbReference>
<dbReference type="InterPro" id="IPR036061">
    <property type="entry name" value="CheW-like_dom_sf"/>
</dbReference>
<evidence type="ECO:0000313" key="3">
    <source>
        <dbReference type="Proteomes" id="UP001500740"/>
    </source>
</evidence>